<evidence type="ECO:0000256" key="1">
    <source>
        <dbReference type="ARBA" id="ARBA00004429"/>
    </source>
</evidence>
<proteinExistence type="inferred from homology"/>
<keyword evidence="2" id="KW-1003">Cell membrane</keyword>
<evidence type="ECO:0000259" key="9">
    <source>
        <dbReference type="PROSITE" id="PS50885"/>
    </source>
</evidence>
<feature type="transmembrane region" description="Helical" evidence="6">
    <location>
        <begin position="296"/>
        <end position="319"/>
    </location>
</feature>
<dbReference type="SUPFAM" id="SSF58104">
    <property type="entry name" value="Methyl-accepting chemotaxis protein (MCP) signaling domain"/>
    <property type="match status" value="1"/>
</dbReference>
<dbReference type="InterPro" id="IPR032255">
    <property type="entry name" value="HBM"/>
</dbReference>
<keyword evidence="6" id="KW-0812">Transmembrane</keyword>
<dbReference type="PROSITE" id="PS50111">
    <property type="entry name" value="CHEMOTAXIS_TRANSDUC_2"/>
    <property type="match status" value="1"/>
</dbReference>
<dbReference type="SMART" id="SM00283">
    <property type="entry name" value="MA"/>
    <property type="match status" value="1"/>
</dbReference>
<keyword evidence="2" id="KW-0997">Cell inner membrane</keyword>
<dbReference type="SMART" id="SM00304">
    <property type="entry name" value="HAMP"/>
    <property type="match status" value="1"/>
</dbReference>
<evidence type="ECO:0000256" key="6">
    <source>
        <dbReference type="SAM" id="Phobius"/>
    </source>
</evidence>
<evidence type="ECO:0000256" key="2">
    <source>
        <dbReference type="ARBA" id="ARBA00022519"/>
    </source>
</evidence>
<dbReference type="CDD" id="cd06225">
    <property type="entry name" value="HAMP"/>
    <property type="match status" value="1"/>
</dbReference>
<dbReference type="EMBL" id="FLUO01000001">
    <property type="protein sequence ID" value="SBV96513.1"/>
    <property type="molecule type" value="Genomic_DNA"/>
</dbReference>
<dbReference type="PROSITE" id="PS50885">
    <property type="entry name" value="HAMP"/>
    <property type="match status" value="1"/>
</dbReference>
<keyword evidence="6" id="KW-1133">Transmembrane helix</keyword>
<keyword evidence="3 5" id="KW-0807">Transducer</keyword>
<dbReference type="Gene3D" id="1.20.1440.210">
    <property type="match status" value="1"/>
</dbReference>
<name>A0A212JAM3_9PROT</name>
<feature type="domain" description="HBM" evidence="10">
    <location>
        <begin position="47"/>
        <end position="290"/>
    </location>
</feature>
<dbReference type="InterPro" id="IPR004089">
    <property type="entry name" value="MCPsignal_dom"/>
</dbReference>
<organism evidence="11">
    <name type="scientific">uncultured Alphaproteobacteria bacterium</name>
    <dbReference type="NCBI Taxonomy" id="91750"/>
    <lineage>
        <taxon>Bacteria</taxon>
        <taxon>Pseudomonadati</taxon>
        <taxon>Pseudomonadota</taxon>
        <taxon>Alphaproteobacteria</taxon>
        <taxon>environmental samples</taxon>
    </lineage>
</organism>
<protein>
    <submittedName>
        <fullName evidence="11">Putative Methyl-accepting chemotaxis protein</fullName>
    </submittedName>
</protein>
<dbReference type="Gene3D" id="1.10.287.950">
    <property type="entry name" value="Methyl-accepting chemotaxis protein"/>
    <property type="match status" value="1"/>
</dbReference>
<comment type="subcellular location">
    <subcellularLocation>
        <location evidence="1">Cell inner membrane</location>
        <topology evidence="1">Multi-pass membrane protein</topology>
    </subcellularLocation>
</comment>
<evidence type="ECO:0000259" key="8">
    <source>
        <dbReference type="PROSITE" id="PS50192"/>
    </source>
</evidence>
<accession>A0A212JAM3</accession>
<feature type="transmembrane region" description="Helical" evidence="6">
    <location>
        <begin position="13"/>
        <end position="33"/>
    </location>
</feature>
<dbReference type="AlphaFoldDB" id="A0A212JAM3"/>
<gene>
    <name evidence="11" type="ORF">KL86APRO_10769</name>
</gene>
<sequence length="670" mass="70389">MVKLGDISIGTKIWSGFLALLGFLVLIAVVANLRFDGLRTGIADYQAIASDAAIVSEIKARTLRAQVLAQEFLGRPTAEGSAAALAEAEGARAAIRTVLGRTADPQWTRMLGDIDAALAAYAAAFGEVAELQLRMSETAQGTNERIAFDLERKLTRLIKEATGEGESDMAFRFSQSLRSLLLARVYFTKYMDGFSEANADRVGREFEAMASELKAVRARLYSGDRRDLLDQMGGTAVTYAEGLAAIRKDATARGEIVETRLAPLGAQTVDLVQRFDEMAESQKQARAEAMRADAGSAYAIVTATSLVSIALTLAMAKLLSGGIAGPVRRMTAAMKRLADKDMETEIPARDNRDEIGEMARAVQVFKDNMRLADRLAAEQAEAQRAQVARAETLGRLTRGFDGDVGAMLQALASAGSQMEASARAMSGQASDSLARAAATAAAADQASTNVQTVAATAEELSASIGEISRQMEQAATIASEAAAQSETASAVIHGLAASATRIGDIVHLITDIAENTNLLALNATIEAARAGEAGKGFAVVAGEVKSLANQTARATEEISQQIRSVQGETGTAVSAIETIARRIAELSDIAQSVAAAVEQQNAATQEIARNVQQAAQGANNVTENVQGVALAAEQTGAAAEQVLAAANQLFAQTDGMKRLVETFLGEVRAT</sequence>
<feature type="domain" description="Methyl-accepting transducer" evidence="7">
    <location>
        <begin position="414"/>
        <end position="650"/>
    </location>
</feature>
<evidence type="ECO:0000259" key="7">
    <source>
        <dbReference type="PROSITE" id="PS50111"/>
    </source>
</evidence>
<evidence type="ECO:0000313" key="11">
    <source>
        <dbReference type="EMBL" id="SBV96513.1"/>
    </source>
</evidence>
<dbReference type="Gene3D" id="6.10.340.10">
    <property type="match status" value="1"/>
</dbReference>
<dbReference type="GO" id="GO:0005886">
    <property type="term" value="C:plasma membrane"/>
    <property type="evidence" value="ECO:0007669"/>
    <property type="project" value="UniProtKB-SubCell"/>
</dbReference>
<dbReference type="PANTHER" id="PTHR32089">
    <property type="entry name" value="METHYL-ACCEPTING CHEMOTAXIS PROTEIN MCPB"/>
    <property type="match status" value="1"/>
</dbReference>
<dbReference type="PROSITE" id="PS50192">
    <property type="entry name" value="T_SNARE"/>
    <property type="match status" value="1"/>
</dbReference>
<reference evidence="11" key="1">
    <citation type="submission" date="2016-04" db="EMBL/GenBank/DDBJ databases">
        <authorList>
            <person name="Evans L.H."/>
            <person name="Alamgir A."/>
            <person name="Owens N."/>
            <person name="Weber N.D."/>
            <person name="Virtaneva K."/>
            <person name="Barbian K."/>
            <person name="Babar A."/>
            <person name="Rosenke K."/>
        </authorList>
    </citation>
    <scope>NUCLEOTIDE SEQUENCE</scope>
    <source>
        <strain evidence="11">86</strain>
    </source>
</reference>
<feature type="domain" description="T-SNARE coiled-coil homology" evidence="8">
    <location>
        <begin position="576"/>
        <end position="628"/>
    </location>
</feature>
<evidence type="ECO:0000256" key="3">
    <source>
        <dbReference type="ARBA" id="ARBA00023224"/>
    </source>
</evidence>
<dbReference type="InterPro" id="IPR003660">
    <property type="entry name" value="HAMP_dom"/>
</dbReference>
<dbReference type="SMART" id="SM01358">
    <property type="entry name" value="HBM"/>
    <property type="match status" value="1"/>
</dbReference>
<evidence type="ECO:0000256" key="5">
    <source>
        <dbReference type="PROSITE-ProRule" id="PRU00284"/>
    </source>
</evidence>
<dbReference type="Pfam" id="PF00015">
    <property type="entry name" value="MCPsignal"/>
    <property type="match status" value="1"/>
</dbReference>
<comment type="similarity">
    <text evidence="4">Belongs to the methyl-accepting chemotaxis (MCP) protein family.</text>
</comment>
<dbReference type="InterPro" id="IPR000727">
    <property type="entry name" value="T_SNARE_dom"/>
</dbReference>
<dbReference type="PROSITE" id="PS51753">
    <property type="entry name" value="HBM"/>
    <property type="match status" value="1"/>
</dbReference>
<evidence type="ECO:0000259" key="10">
    <source>
        <dbReference type="PROSITE" id="PS51753"/>
    </source>
</evidence>
<evidence type="ECO:0000256" key="4">
    <source>
        <dbReference type="ARBA" id="ARBA00029447"/>
    </source>
</evidence>
<feature type="domain" description="HAMP" evidence="9">
    <location>
        <begin position="321"/>
        <end position="374"/>
    </location>
</feature>
<keyword evidence="6" id="KW-0472">Membrane</keyword>
<dbReference type="Pfam" id="PF00672">
    <property type="entry name" value="HAMP"/>
    <property type="match status" value="1"/>
</dbReference>
<dbReference type="PANTHER" id="PTHR32089:SF112">
    <property type="entry name" value="LYSOZYME-LIKE PROTEIN-RELATED"/>
    <property type="match status" value="1"/>
</dbReference>
<dbReference type="GO" id="GO:0007165">
    <property type="term" value="P:signal transduction"/>
    <property type="evidence" value="ECO:0007669"/>
    <property type="project" value="UniProtKB-KW"/>
</dbReference>